<keyword evidence="3" id="KW-0722">Serine protease inhibitor</keyword>
<dbReference type="GO" id="GO:0004867">
    <property type="term" value="F:serine-type endopeptidase inhibitor activity"/>
    <property type="evidence" value="ECO:0007669"/>
    <property type="project" value="UniProtKB-KW"/>
</dbReference>
<feature type="region of interest" description="Disordered" evidence="4">
    <location>
        <begin position="1"/>
        <end position="56"/>
    </location>
</feature>
<dbReference type="PANTHER" id="PTHR36790:SF1">
    <property type="entry name" value="MYELIN TRANSCRIPTION FACTOR"/>
    <property type="match status" value="1"/>
</dbReference>
<protein>
    <submittedName>
        <fullName evidence="5">Uncharacterized protein</fullName>
    </submittedName>
</protein>
<proteinExistence type="inferred from homology"/>
<accession>A0A6V7PDG0</accession>
<feature type="compositionally biased region" description="Basic and acidic residues" evidence="4">
    <location>
        <begin position="47"/>
        <end position="56"/>
    </location>
</feature>
<comment type="similarity">
    <text evidence="1">Belongs to the protease inhibitor I13 (potato type I serine protease inhibitor) family.</text>
</comment>
<organism evidence="5">
    <name type="scientific">Ananas comosus var. bracteatus</name>
    <name type="common">red pineapple</name>
    <dbReference type="NCBI Taxonomy" id="296719"/>
    <lineage>
        <taxon>Eukaryota</taxon>
        <taxon>Viridiplantae</taxon>
        <taxon>Streptophyta</taxon>
        <taxon>Embryophyta</taxon>
        <taxon>Tracheophyta</taxon>
        <taxon>Spermatophyta</taxon>
        <taxon>Magnoliopsida</taxon>
        <taxon>Liliopsida</taxon>
        <taxon>Poales</taxon>
        <taxon>Bromeliaceae</taxon>
        <taxon>Bromelioideae</taxon>
        <taxon>Ananas</taxon>
    </lineage>
</organism>
<gene>
    <name evidence="5" type="ORF">CB5_LOCUS12103</name>
</gene>
<evidence type="ECO:0000256" key="2">
    <source>
        <dbReference type="ARBA" id="ARBA00022690"/>
    </source>
</evidence>
<dbReference type="GO" id="GO:0009611">
    <property type="term" value="P:response to wounding"/>
    <property type="evidence" value="ECO:0007669"/>
    <property type="project" value="InterPro"/>
</dbReference>
<dbReference type="EMBL" id="LR862147">
    <property type="protein sequence ID" value="CAD1828892.1"/>
    <property type="molecule type" value="Genomic_DNA"/>
</dbReference>
<dbReference type="InterPro" id="IPR036354">
    <property type="entry name" value="Prot_inh_pot1_sf"/>
</dbReference>
<keyword evidence="2" id="KW-0646">Protease inhibitor</keyword>
<dbReference type="PANTHER" id="PTHR36790">
    <property type="entry name" value="MYELIN TRANSCRIPTION FACTOR"/>
    <property type="match status" value="1"/>
</dbReference>
<evidence type="ECO:0000313" key="5">
    <source>
        <dbReference type="EMBL" id="CAD1828892.1"/>
    </source>
</evidence>
<evidence type="ECO:0000256" key="3">
    <source>
        <dbReference type="ARBA" id="ARBA00022900"/>
    </source>
</evidence>
<dbReference type="SUPFAM" id="SSF54654">
    <property type="entry name" value="CI-2 family of serine protease inhibitors"/>
    <property type="match status" value="1"/>
</dbReference>
<reference evidence="5" key="1">
    <citation type="submission" date="2020-07" db="EMBL/GenBank/DDBJ databases">
        <authorList>
            <person name="Lin J."/>
        </authorList>
    </citation>
    <scope>NUCLEOTIDE SEQUENCE</scope>
</reference>
<dbReference type="InterPro" id="IPR000864">
    <property type="entry name" value="Prot_inh_pot1"/>
</dbReference>
<evidence type="ECO:0000256" key="4">
    <source>
        <dbReference type="SAM" id="MobiDB-lite"/>
    </source>
</evidence>
<evidence type="ECO:0000256" key="1">
    <source>
        <dbReference type="ARBA" id="ARBA00008210"/>
    </source>
</evidence>
<dbReference type="PROSITE" id="PS00285">
    <property type="entry name" value="POTATO_INHIBITOR"/>
    <property type="match status" value="1"/>
</dbReference>
<sequence length="199" mass="22772">MDSPATPKTPRSRPRSHRKPLQPKNLNSIPQPETLPKPKPIFAGVDAGKENRREASLAEELEAARRRRERLRAERERTEEALTARDATMAAAIRAMERRAEEQRRLESELRRLIGLAELRSSCMSIFTESAWPELVGKHVTEAMATIQRENPQVNYFVRNVYPAAPLPLIDFCCNRVLLMIIIDQATQEEYIFRTPTVG</sequence>
<dbReference type="AlphaFoldDB" id="A0A6V7PDG0"/>
<dbReference type="Gene3D" id="3.30.10.10">
    <property type="entry name" value="Trypsin Inhibitor V, subunit A"/>
    <property type="match status" value="1"/>
</dbReference>
<dbReference type="Pfam" id="PF00280">
    <property type="entry name" value="potato_inhibit"/>
    <property type="match status" value="1"/>
</dbReference>
<feature type="compositionally biased region" description="Basic residues" evidence="4">
    <location>
        <begin position="10"/>
        <end position="21"/>
    </location>
</feature>
<name>A0A6V7PDG0_ANACO</name>